<dbReference type="Gene3D" id="3.30.379.10">
    <property type="entry name" value="Chitobiase/beta-hexosaminidase domain 2-like"/>
    <property type="match status" value="1"/>
</dbReference>
<protein>
    <recommendedName>
        <fullName evidence="3">Gylcosyl hydrolase 115 C-terminal domain-containing protein</fullName>
    </recommendedName>
</protein>
<dbReference type="AlphaFoldDB" id="A0A918SD96"/>
<dbReference type="PANTHER" id="PTHR37842">
    <property type="match status" value="1"/>
</dbReference>
<dbReference type="Proteomes" id="UP000610456">
    <property type="component" value="Unassembled WGS sequence"/>
</dbReference>
<name>A0A918SD96_9FLAO</name>
<dbReference type="InterPro" id="IPR029018">
    <property type="entry name" value="Hex-like_dom2"/>
</dbReference>
<evidence type="ECO:0000256" key="1">
    <source>
        <dbReference type="ARBA" id="ARBA00022801"/>
    </source>
</evidence>
<feature type="chain" id="PRO_5037195487" description="Gylcosyl hydrolase 115 C-terminal domain-containing protein" evidence="2">
    <location>
        <begin position="29"/>
        <end position="953"/>
    </location>
</feature>
<organism evidence="4 5">
    <name type="scientific">Salinimicrobium marinum</name>
    <dbReference type="NCBI Taxonomy" id="680283"/>
    <lineage>
        <taxon>Bacteria</taxon>
        <taxon>Pseudomonadati</taxon>
        <taxon>Bacteroidota</taxon>
        <taxon>Flavobacteriia</taxon>
        <taxon>Flavobacteriales</taxon>
        <taxon>Flavobacteriaceae</taxon>
        <taxon>Salinimicrobium</taxon>
    </lineage>
</organism>
<dbReference type="PANTHER" id="PTHR37842:SF2">
    <property type="entry name" value="GYLCOSYL HYDROLASE 115 C-TERMINAL DOMAIN-CONTAINING PROTEIN"/>
    <property type="match status" value="1"/>
</dbReference>
<dbReference type="Pfam" id="PF15979">
    <property type="entry name" value="Glyco_hydro_115"/>
    <property type="match status" value="1"/>
</dbReference>
<comment type="caution">
    <text evidence="4">The sequence shown here is derived from an EMBL/GenBank/DDBJ whole genome shotgun (WGS) entry which is preliminary data.</text>
</comment>
<proteinExistence type="predicted"/>
<dbReference type="Gene3D" id="2.60.120.1620">
    <property type="match status" value="1"/>
</dbReference>
<dbReference type="Gene3D" id="1.20.58.2150">
    <property type="match status" value="1"/>
</dbReference>
<dbReference type="SUPFAM" id="SSF55545">
    <property type="entry name" value="beta-N-acetylhexosaminidase-like domain"/>
    <property type="match status" value="1"/>
</dbReference>
<dbReference type="InterPro" id="IPR031924">
    <property type="entry name" value="GH115"/>
</dbReference>
<dbReference type="GO" id="GO:0016787">
    <property type="term" value="F:hydrolase activity"/>
    <property type="evidence" value="ECO:0007669"/>
    <property type="project" value="UniProtKB-KW"/>
</dbReference>
<gene>
    <name evidence="4" type="ORF">GCM10007103_17770</name>
</gene>
<sequence>MKITSNITKVSFLFFLFFLGMNLNTVFAQESYIATSEENEYFPLVSEAGSAAIHIDENDFKGVHRVAEDLQKDIKRVTGNLPELLRNSEVSSGTPVIVGTLGKSRLIDQLVQNKKIDVTKIQGKWETFAIKVVKDPFEGVEQALVIVGSDKRGTIFGMYDVSEEIGVSPWYYWADVPAKQSDVLYVQPGTHSKGTPKVKYRGIFINDEAPALAGWVTENFGGFTSGFYEHVFELILRMQGNYLWPAMWGRAFYDDDPKNPVLADEYGVVIGTSHHEPLMRAHDEWRRFGEGGWNYNTNPENLREFWRGGIQRMGDYESVVTVGMRGDGDEPMAEGTAIELLERIVEDQRQIIAEVTGKPAEETPQVWALYKEVQDYYDQGMRVPDDVTLLLADDNWGNIRKLPNPKEEPREGGYGIYYHFDYVGGPRNYKWINTTQISRVWEQMNLAYKFGADELWIVNVGDIKPMEFPTSFFLDYAWDPEKIGAGDLWKYTENWAARQLPEEYSEEIADLLLTYSKYNSRRKPELISPETYSLINFNEAERIVKEYRDLEKRAEAIYEQISEEYKDAYYQLVLFPVKASVNLNELYVSAAKNNLYAEQGRAAANKYADKTEELFQKDAELTEQYHTELADGKWNHMMSQTHIGYTYWQQPDQNNMPEIGKIKVPEKAEMGVGAQGSKNVYTRSGATTTLPTFDPFNDHEFYVEVFNTGRKSFDFKIQKKEDWIEVSEEKGTVEDQKRLLVSVNWEKAPKGQTRGSFRINGTGKRITVEVPVNNPENENIKGFVENSGFISMEAANYSKNNKENESGWELVPNLGRTGSAMTSFPNEPTQQELSENSPYLAYNFHSFSSGEADVEFYLSPTLDFRNQGGLEFAFSIDNKEPEVINMHEKTEDNWNTSVANNVTKVRTTISIEPGNHTLKIWAIESGVALQKIVIKTGEDKDSYLGPPESAKVK</sequence>
<dbReference type="Pfam" id="PF17829">
    <property type="entry name" value="GH115_C"/>
    <property type="match status" value="1"/>
</dbReference>
<reference evidence="4" key="2">
    <citation type="submission" date="2020-09" db="EMBL/GenBank/DDBJ databases">
        <authorList>
            <person name="Sun Q."/>
            <person name="Kim S."/>
        </authorList>
    </citation>
    <scope>NUCLEOTIDE SEQUENCE</scope>
    <source>
        <strain evidence="4">KCTC 12719</strain>
    </source>
</reference>
<evidence type="ECO:0000313" key="5">
    <source>
        <dbReference type="Proteomes" id="UP000610456"/>
    </source>
</evidence>
<keyword evidence="1" id="KW-0378">Hydrolase</keyword>
<evidence type="ECO:0000259" key="3">
    <source>
        <dbReference type="Pfam" id="PF17829"/>
    </source>
</evidence>
<dbReference type="InterPro" id="IPR042301">
    <property type="entry name" value="GH115_sf"/>
</dbReference>
<keyword evidence="2" id="KW-0732">Signal</keyword>
<dbReference type="InterPro" id="IPR041437">
    <property type="entry name" value="GH115_C"/>
</dbReference>
<reference evidence="4" key="1">
    <citation type="journal article" date="2014" name="Int. J. Syst. Evol. Microbiol.">
        <title>Complete genome sequence of Corynebacterium casei LMG S-19264T (=DSM 44701T), isolated from a smear-ripened cheese.</title>
        <authorList>
            <consortium name="US DOE Joint Genome Institute (JGI-PGF)"/>
            <person name="Walter F."/>
            <person name="Albersmeier A."/>
            <person name="Kalinowski J."/>
            <person name="Ruckert C."/>
        </authorList>
    </citation>
    <scope>NUCLEOTIDE SEQUENCE</scope>
    <source>
        <strain evidence="4">KCTC 12719</strain>
    </source>
</reference>
<feature type="signal peptide" evidence="2">
    <location>
        <begin position="1"/>
        <end position="28"/>
    </location>
</feature>
<accession>A0A918SD96</accession>
<keyword evidence="5" id="KW-1185">Reference proteome</keyword>
<dbReference type="Gene3D" id="3.20.20.520">
    <property type="entry name" value="Glycosyl hydrolase family 115"/>
    <property type="match status" value="1"/>
</dbReference>
<feature type="domain" description="Gylcosyl hydrolase 115 C-terminal" evidence="3">
    <location>
        <begin position="782"/>
        <end position="948"/>
    </location>
</feature>
<dbReference type="RefSeq" id="WP_189604382.1">
    <property type="nucleotide sequence ID" value="NZ_BMXB01000005.1"/>
</dbReference>
<dbReference type="EMBL" id="BMXB01000005">
    <property type="protein sequence ID" value="GHA36681.1"/>
    <property type="molecule type" value="Genomic_DNA"/>
</dbReference>
<dbReference type="GO" id="GO:0005975">
    <property type="term" value="P:carbohydrate metabolic process"/>
    <property type="evidence" value="ECO:0007669"/>
    <property type="project" value="UniProtKB-ARBA"/>
</dbReference>
<evidence type="ECO:0000313" key="4">
    <source>
        <dbReference type="EMBL" id="GHA36681.1"/>
    </source>
</evidence>
<evidence type="ECO:0000256" key="2">
    <source>
        <dbReference type="SAM" id="SignalP"/>
    </source>
</evidence>